<reference evidence="1" key="1">
    <citation type="submission" date="2024-06" db="EMBL/GenBank/DDBJ databases">
        <title>Draft Genome Sequence of Deinococcus sonorensis Type Strain KR-87, a Biofilm Producing Representative of the Genus Deinococcus.</title>
        <authorList>
            <person name="Boren L.S."/>
            <person name="Grosso R.A."/>
            <person name="Hugenberg-Cox A.N."/>
            <person name="Hill J.T.E."/>
            <person name="Albert C.M."/>
            <person name="Tuohy J.M."/>
        </authorList>
    </citation>
    <scope>NUCLEOTIDE SEQUENCE</scope>
    <source>
        <strain evidence="1">KR-87</strain>
    </source>
</reference>
<accession>A0AAU7UCG8</accession>
<sequence>MSKPLTPEEIARHKQNMAVLDSVLRPGPDLTRPYVEAAPQGISAPTALAYLGWIAPMGITFTETVAEIAHHLRMAEDRVIARLSQLAQRPELEDVLRRPAVTGTALLMVVCGLVLGVAD</sequence>
<name>A0AAU7UCG8_9DEIO</name>
<dbReference type="EMBL" id="CP158299">
    <property type="protein sequence ID" value="XBV85739.1"/>
    <property type="molecule type" value="Genomic_DNA"/>
</dbReference>
<organism evidence="1">
    <name type="scientific">Deinococcus sonorensis KR-87</name>
    <dbReference type="NCBI Taxonomy" id="694439"/>
    <lineage>
        <taxon>Bacteria</taxon>
        <taxon>Thermotogati</taxon>
        <taxon>Deinococcota</taxon>
        <taxon>Deinococci</taxon>
        <taxon>Deinococcales</taxon>
        <taxon>Deinococcaceae</taxon>
        <taxon>Deinococcus</taxon>
    </lineage>
</organism>
<proteinExistence type="predicted"/>
<protein>
    <submittedName>
        <fullName evidence="1">Uncharacterized protein</fullName>
    </submittedName>
</protein>
<dbReference type="AlphaFoldDB" id="A0AAU7UCG8"/>
<gene>
    <name evidence="1" type="ORF">ABOD76_05385</name>
</gene>
<evidence type="ECO:0000313" key="1">
    <source>
        <dbReference type="EMBL" id="XBV85739.1"/>
    </source>
</evidence>
<dbReference type="RefSeq" id="WP_350243780.1">
    <property type="nucleotide sequence ID" value="NZ_CP158299.1"/>
</dbReference>
<dbReference type="KEGG" id="dsc:ABOD76_05385"/>